<accession>A0ABQ0K197</accession>
<dbReference type="RefSeq" id="WP_052564778.1">
    <property type="nucleotide sequence ID" value="NZ_BAFN01000001.1"/>
</dbReference>
<evidence type="ECO:0000256" key="4">
    <source>
        <dbReference type="ARBA" id="ARBA00023002"/>
    </source>
</evidence>
<protein>
    <submittedName>
        <fullName evidence="6">Flavoprotein subunit</fullName>
    </submittedName>
</protein>
<dbReference type="InterPro" id="IPR004113">
    <property type="entry name" value="FAD-bd_oxidored_4_C"/>
</dbReference>
<dbReference type="Gene3D" id="3.30.43.10">
    <property type="entry name" value="Uridine Diphospho-n-acetylenolpyruvylglucosamine Reductase, domain 2"/>
    <property type="match status" value="1"/>
</dbReference>
<dbReference type="InterPro" id="IPR016171">
    <property type="entry name" value="Vanillyl_alc_oxidase_C-sub2"/>
</dbReference>
<dbReference type="InterPro" id="IPR016164">
    <property type="entry name" value="FAD-linked_Oxase-like_C"/>
</dbReference>
<dbReference type="InterPro" id="IPR016166">
    <property type="entry name" value="FAD-bd_PCMH"/>
</dbReference>
<gene>
    <name evidence="6" type="ORF">BROSI_A3369</name>
</gene>
<dbReference type="EMBL" id="BAFN01000001">
    <property type="protein sequence ID" value="GAN34826.1"/>
    <property type="molecule type" value="Genomic_DNA"/>
</dbReference>
<evidence type="ECO:0000313" key="7">
    <source>
        <dbReference type="Proteomes" id="UP000032309"/>
    </source>
</evidence>
<comment type="cofactor">
    <cofactor evidence="1">
        <name>FAD</name>
        <dbReference type="ChEBI" id="CHEBI:57692"/>
    </cofactor>
</comment>
<dbReference type="Proteomes" id="UP000032309">
    <property type="component" value="Unassembled WGS sequence"/>
</dbReference>
<evidence type="ECO:0000256" key="1">
    <source>
        <dbReference type="ARBA" id="ARBA00001974"/>
    </source>
</evidence>
<dbReference type="InterPro" id="IPR036318">
    <property type="entry name" value="FAD-bd_PCMH-like_sf"/>
</dbReference>
<keyword evidence="4" id="KW-0560">Oxidoreductase</keyword>
<keyword evidence="3" id="KW-0274">FAD</keyword>
<proteinExistence type="predicted"/>
<dbReference type="Gene3D" id="1.10.45.10">
    <property type="entry name" value="Vanillyl-alcohol Oxidase, Chain A, domain 4"/>
    <property type="match status" value="1"/>
</dbReference>
<evidence type="ECO:0000313" key="6">
    <source>
        <dbReference type="EMBL" id="GAN34826.1"/>
    </source>
</evidence>
<keyword evidence="7" id="KW-1185">Reference proteome</keyword>
<dbReference type="Pfam" id="PF01565">
    <property type="entry name" value="FAD_binding_4"/>
    <property type="match status" value="1"/>
</dbReference>
<reference evidence="7" key="1">
    <citation type="journal article" date="2015" name="Genome Announc.">
        <title>Draft Genome Sequence of an Anaerobic Ammonium-Oxidizing Bacterium, "Candidatus Brocadia sinica".</title>
        <authorList>
            <person name="Oshiki M."/>
            <person name="Shinyako-Hata K."/>
            <person name="Satoh H."/>
            <person name="Okabe S."/>
        </authorList>
    </citation>
    <scope>NUCLEOTIDE SEQUENCE [LARGE SCALE GENOMIC DNA]</scope>
    <source>
        <strain evidence="7">JPN1</strain>
    </source>
</reference>
<dbReference type="InterPro" id="IPR016170">
    <property type="entry name" value="Cytok_DH_C_sf"/>
</dbReference>
<dbReference type="Gene3D" id="3.30.465.10">
    <property type="match status" value="1"/>
</dbReference>
<dbReference type="PANTHER" id="PTHR11748:SF114">
    <property type="entry name" value="ARYL-ALCOHOL OXIDASE VANILLYL-ALCOHOL OXIDASE (AFU_ORTHOLOGUE AFUA_3G09500)-RELATED"/>
    <property type="match status" value="1"/>
</dbReference>
<dbReference type="InterPro" id="IPR016169">
    <property type="entry name" value="FAD-bd_PCMH_sub2"/>
</dbReference>
<dbReference type="PANTHER" id="PTHR11748">
    <property type="entry name" value="D-LACTATE DEHYDROGENASE"/>
    <property type="match status" value="1"/>
</dbReference>
<evidence type="ECO:0000259" key="5">
    <source>
        <dbReference type="PROSITE" id="PS51387"/>
    </source>
</evidence>
<comment type="caution">
    <text evidence="6">The sequence shown here is derived from an EMBL/GenBank/DDBJ whole genome shotgun (WGS) entry which is preliminary data.</text>
</comment>
<evidence type="ECO:0000256" key="2">
    <source>
        <dbReference type="ARBA" id="ARBA00022630"/>
    </source>
</evidence>
<keyword evidence="2" id="KW-0285">Flavoprotein</keyword>
<dbReference type="SUPFAM" id="SSF56176">
    <property type="entry name" value="FAD-binding/transporter-associated domain-like"/>
    <property type="match status" value="1"/>
</dbReference>
<dbReference type="Gene3D" id="3.40.462.10">
    <property type="entry name" value="FAD-linked oxidases, C-terminal domain"/>
    <property type="match status" value="1"/>
</dbReference>
<dbReference type="SUPFAM" id="SSF55103">
    <property type="entry name" value="FAD-linked oxidases, C-terminal domain"/>
    <property type="match status" value="1"/>
</dbReference>
<organism evidence="6 7">
    <name type="scientific">Candidatus Brocadia sinica JPN1</name>
    <dbReference type="NCBI Taxonomy" id="1197129"/>
    <lineage>
        <taxon>Bacteria</taxon>
        <taxon>Pseudomonadati</taxon>
        <taxon>Planctomycetota</taxon>
        <taxon>Candidatus Brocadiia</taxon>
        <taxon>Candidatus Brocadiales</taxon>
        <taxon>Candidatus Brocadiaceae</taxon>
        <taxon>Candidatus Brocadia</taxon>
    </lineage>
</organism>
<dbReference type="PROSITE" id="PS51387">
    <property type="entry name" value="FAD_PCMH"/>
    <property type="match status" value="1"/>
</dbReference>
<evidence type="ECO:0000256" key="3">
    <source>
        <dbReference type="ARBA" id="ARBA00022827"/>
    </source>
</evidence>
<dbReference type="InterPro" id="IPR016167">
    <property type="entry name" value="FAD-bd_PCMH_sub1"/>
</dbReference>
<sequence>MASKYITLPKGISEEVFDAAVKDFRRVLGEASVLTNAEQIAPYTKIMMSVPESNHTPSAAIIAQSVEQIQEILAICNKYKVPIWPISTGKNLGYGSAAPAERGQVVLDLKRMNRILEVDPDLCFALVEPGVTYKQLYDYIHEHNYPLWLSVPASSAIAGPIGNTLDRGVGYTPYGEHFLFACGMEVVLPNGEVLRTGMGSIPKSSTWQVFKWGYGPYLDGIFTQSNYGIVTKLGFWLMPAPPVYKPFAIQYEREDDIVEIVETIRPLRIGNVIPNAVVIAHALYDAPVKAKRSDYVTGPGAITDEAVQRIMKDHKLGAWNVYAALYGTLEQIEVNWKIVTESFGKSGKAKILTEKEANGDPAFEYRAALMRGDMNLTEFRLYNWRGGGGSMWFAPVSQARGSESLKQMAMAKRILGKYGLDYSGEFIVGMRDMHHVIDVLYDRTDPDQMKAGHDCFNELLRTFAAEGYAVYRVNTAFMDTVAHTYGPVQRQVHQTLKKALDPNGIIAPGKSGIR</sequence>
<dbReference type="Pfam" id="PF02913">
    <property type="entry name" value="FAD-oxidase_C"/>
    <property type="match status" value="1"/>
</dbReference>
<dbReference type="InterPro" id="IPR006094">
    <property type="entry name" value="Oxid_FAD_bind_N"/>
</dbReference>
<feature type="domain" description="FAD-binding PCMH-type" evidence="5">
    <location>
        <begin position="53"/>
        <end position="240"/>
    </location>
</feature>
<name>A0ABQ0K197_9BACT</name>